<dbReference type="SUPFAM" id="SSF82754">
    <property type="entry name" value="C-terminal, gelsolin-like domain of Sec23/24"/>
    <property type="match status" value="1"/>
</dbReference>
<dbReference type="GO" id="GO:0070971">
    <property type="term" value="C:endoplasmic reticulum exit site"/>
    <property type="evidence" value="ECO:0007669"/>
    <property type="project" value="TreeGrafter"/>
</dbReference>
<dbReference type="Gene3D" id="2.30.30.380">
    <property type="entry name" value="Zn-finger domain of Sec23/24"/>
    <property type="match status" value="1"/>
</dbReference>
<dbReference type="InterPro" id="IPR029006">
    <property type="entry name" value="ADF-H/Gelsolin-like_dom_sf"/>
</dbReference>
<dbReference type="Gene3D" id="2.60.40.1670">
    <property type="entry name" value="beta-sandwich domain of Sec23/24"/>
    <property type="match status" value="1"/>
</dbReference>
<feature type="region of interest" description="Disordered" evidence="4">
    <location>
        <begin position="1"/>
        <end position="178"/>
    </location>
</feature>
<dbReference type="GO" id="GO:0000149">
    <property type="term" value="F:SNARE binding"/>
    <property type="evidence" value="ECO:0007669"/>
    <property type="project" value="TreeGrafter"/>
</dbReference>
<keyword evidence="3" id="KW-0653">Protein transport</keyword>
<dbReference type="SUPFAM" id="SSF81995">
    <property type="entry name" value="beta-sandwich domain of Sec23/24"/>
    <property type="match status" value="1"/>
</dbReference>
<feature type="compositionally biased region" description="Low complexity" evidence="4">
    <location>
        <begin position="66"/>
        <end position="75"/>
    </location>
</feature>
<dbReference type="InterPro" id="IPR036180">
    <property type="entry name" value="Gelsolin-like_dom_sf"/>
</dbReference>
<dbReference type="Gene3D" id="3.40.20.10">
    <property type="entry name" value="Severin"/>
    <property type="match status" value="1"/>
</dbReference>
<sequence length="1021" mass="110075">MQGDGRPPRGVFGSAQFGAPLAARGPIARPAEAGSASPVAQAGPPPPCHSPPRTPPPPMAVPPAPTNGGAAPTNGRVAVRAPSRYAATSPSRYAATSPPRYAATSPPRSRSPKKSPRQQQRINPSQMPRPSVGEVEDGDTEPARLVTGGEEGESPRTPRVAPKTYRPCHPRDEGLNAALAPAPPPPSSKFIAVAGTNCSPRYARCTTHRIARTREDLAATQLPMALSAQPLASRRDPNEPRVPAVDCSDESTRSGGPPRCARCQGYVNPYVTWSRSKKRHGAEEVTVWTCNLCGHENRLADKWYDELRQRDKVLESPSVDFIVNPADYCVRPVQAPVCVLAIDAACAGVVAGKLVVRDGRRRYGIALFGASVYFAFAAKPAATIDEVNVVEVSDVDDPFCPLAPDAWLCGADAAAAILKLLPALAAAIDASRQNACVAAIEAVADGLSERGGKLCVVTSSGPTRGLGADFFFDESTDPARSKNKNKNQNQNQNKNRTRATAAAAAAGPPPPGNYEELAKRLSSRRVSVDVFCIDDQPSRLDASAAALGRVCEPTGGRLRYHAAADAALAKNLDLATSWLSDRPRGSRELRLGSAHECVFKVRCSRGLRVARYYGAGIGGDVVETFEDATRDSVACDATHVVACDLEHDSADKLEGDVAYLQLALLYSDALADKRVVRVHNLALAVSSKPSDIYRYADVETVFATLVKRSLLLGKDDVPAGAETTRRDGIKRWTAARDSLVDDCVAILQNYRATCAPRSPSGQLILPESVKLLPLLCLGALKGPLLRDDSSPGLPLRRGSPRQQRHPFSVERAALVSRALSAPVDEIVRLAYPRLYELPPSSDDDVVRAVATTSHNLEPDRAYLLDAGHAIFVYVGPRVDDARRDELVAIFFDTDRPDWLLADDIASIYDDDTSADLSCRRSRFSHTTPEADRLRSLVAMLVEYRSSCPPLRLVLPRDGDDPRDATFPPRPPNQHDDDDDANGDHADFLNRLVEDKTHFGASYVDFLCSVHREIQTRISSRT</sequence>
<feature type="compositionally biased region" description="Low complexity" evidence="4">
    <location>
        <begin position="486"/>
        <end position="506"/>
    </location>
</feature>
<dbReference type="Pfam" id="PF04811">
    <property type="entry name" value="Sec23_trunk"/>
    <property type="match status" value="1"/>
</dbReference>
<feature type="domain" description="Zinc finger Sec23/Sec24-type" evidence="5">
    <location>
        <begin position="257"/>
        <end position="301"/>
    </location>
</feature>
<dbReference type="InterPro" id="IPR006900">
    <property type="entry name" value="Sec23/24_helical_dom"/>
</dbReference>
<dbReference type="Pfam" id="PF08033">
    <property type="entry name" value="Sec23_BS"/>
    <property type="match status" value="1"/>
</dbReference>
<feature type="compositionally biased region" description="Basic and acidic residues" evidence="4">
    <location>
        <begin position="954"/>
        <end position="963"/>
    </location>
</feature>
<dbReference type="InterPro" id="IPR050550">
    <property type="entry name" value="SEC23_SEC24_subfamily"/>
</dbReference>
<dbReference type="Proteomes" id="UP001230188">
    <property type="component" value="Unassembled WGS sequence"/>
</dbReference>
<dbReference type="InterPro" id="IPR006896">
    <property type="entry name" value="Sec23/24_trunk_dom"/>
</dbReference>
<dbReference type="Pfam" id="PF04815">
    <property type="entry name" value="Sec23_helical"/>
    <property type="match status" value="1"/>
</dbReference>
<keyword evidence="2" id="KW-0813">Transport</keyword>
<reference evidence="9" key="1">
    <citation type="submission" date="2023-01" db="EMBL/GenBank/DDBJ databases">
        <title>Metagenome sequencing of chrysophaentin producing Chrysophaeum taylorii.</title>
        <authorList>
            <person name="Davison J."/>
            <person name="Bewley C."/>
        </authorList>
    </citation>
    <scope>NUCLEOTIDE SEQUENCE</scope>
    <source>
        <strain evidence="9">NIES-1699</strain>
    </source>
</reference>
<evidence type="ECO:0000313" key="10">
    <source>
        <dbReference type="Proteomes" id="UP001230188"/>
    </source>
</evidence>
<dbReference type="Pfam" id="PF04810">
    <property type="entry name" value="zf-Sec23_Sec24"/>
    <property type="match status" value="1"/>
</dbReference>
<dbReference type="Gene3D" id="1.20.120.730">
    <property type="entry name" value="Sec23/Sec24 helical domain"/>
    <property type="match status" value="1"/>
</dbReference>
<comment type="similarity">
    <text evidence="1">Belongs to the SEC23/SEC24 family. SEC24 subfamily.</text>
</comment>
<feature type="region of interest" description="Disordered" evidence="4">
    <location>
        <begin position="952"/>
        <end position="984"/>
    </location>
</feature>
<evidence type="ECO:0000256" key="3">
    <source>
        <dbReference type="ARBA" id="ARBA00022927"/>
    </source>
</evidence>
<feature type="region of interest" description="Disordered" evidence="4">
    <location>
        <begin position="476"/>
        <end position="515"/>
    </location>
</feature>
<dbReference type="InterPro" id="IPR036175">
    <property type="entry name" value="Sec23/24_helical_dom_sf"/>
</dbReference>
<dbReference type="AlphaFoldDB" id="A0AAD7UKG0"/>
<comment type="caution">
    <text evidence="9">The sequence shown here is derived from an EMBL/GenBank/DDBJ whole genome shotgun (WGS) entry which is preliminary data.</text>
</comment>
<feature type="region of interest" description="Disordered" evidence="4">
    <location>
        <begin position="230"/>
        <end position="253"/>
    </location>
</feature>
<dbReference type="GO" id="GO:0090110">
    <property type="term" value="P:COPII-coated vesicle cargo loading"/>
    <property type="evidence" value="ECO:0007669"/>
    <property type="project" value="TreeGrafter"/>
</dbReference>
<evidence type="ECO:0000259" key="8">
    <source>
        <dbReference type="Pfam" id="PF08033"/>
    </source>
</evidence>
<evidence type="ECO:0000259" key="7">
    <source>
        <dbReference type="Pfam" id="PF04815"/>
    </source>
</evidence>
<accession>A0AAD7UKG0</accession>
<feature type="compositionally biased region" description="Pro residues" evidence="4">
    <location>
        <begin position="43"/>
        <end position="65"/>
    </location>
</feature>
<evidence type="ECO:0000256" key="4">
    <source>
        <dbReference type="SAM" id="MobiDB-lite"/>
    </source>
</evidence>
<evidence type="ECO:0000259" key="5">
    <source>
        <dbReference type="Pfam" id="PF04810"/>
    </source>
</evidence>
<dbReference type="EMBL" id="JAQMWT010000110">
    <property type="protein sequence ID" value="KAJ8610283.1"/>
    <property type="molecule type" value="Genomic_DNA"/>
</dbReference>
<evidence type="ECO:0000259" key="6">
    <source>
        <dbReference type="Pfam" id="PF04811"/>
    </source>
</evidence>
<feature type="compositionally biased region" description="Polar residues" evidence="4">
    <location>
        <begin position="118"/>
        <end position="128"/>
    </location>
</feature>
<keyword evidence="10" id="KW-1185">Reference proteome</keyword>
<feature type="domain" description="Sec23/Sec24 trunk" evidence="6">
    <location>
        <begin position="362"/>
        <end position="560"/>
    </location>
</feature>
<evidence type="ECO:0000256" key="2">
    <source>
        <dbReference type="ARBA" id="ARBA00022448"/>
    </source>
</evidence>
<dbReference type="InterPro" id="IPR036174">
    <property type="entry name" value="Znf_Sec23_Sec24_sf"/>
</dbReference>
<dbReference type="InterPro" id="IPR036465">
    <property type="entry name" value="vWFA_dom_sf"/>
</dbReference>
<feature type="domain" description="Sec23/Sec24 beta-sandwich" evidence="8">
    <location>
        <begin position="595"/>
        <end position="686"/>
    </location>
</feature>
<feature type="compositionally biased region" description="Low complexity" evidence="4">
    <location>
        <begin position="92"/>
        <end position="108"/>
    </location>
</feature>
<dbReference type="SUPFAM" id="SSF53300">
    <property type="entry name" value="vWA-like"/>
    <property type="match status" value="1"/>
</dbReference>
<dbReference type="Gene3D" id="3.40.50.410">
    <property type="entry name" value="von Willebrand factor, type A domain"/>
    <property type="match status" value="1"/>
</dbReference>
<evidence type="ECO:0000256" key="1">
    <source>
        <dbReference type="ARBA" id="ARBA00008334"/>
    </source>
</evidence>
<protein>
    <recommendedName>
        <fullName evidence="11">Protein transport protein SEC24</fullName>
    </recommendedName>
</protein>
<feature type="domain" description="Sec23/Sec24 helical" evidence="7">
    <location>
        <begin position="732"/>
        <end position="790"/>
    </location>
</feature>
<gene>
    <name evidence="9" type="ORF">CTAYLR_009066</name>
</gene>
<dbReference type="InterPro" id="IPR012990">
    <property type="entry name" value="Beta-sandwich_Sec23_24"/>
</dbReference>
<dbReference type="InterPro" id="IPR006895">
    <property type="entry name" value="Znf_Sec23_Sec24"/>
</dbReference>
<proteinExistence type="inferred from homology"/>
<dbReference type="PANTHER" id="PTHR13803">
    <property type="entry name" value="SEC24-RELATED PROTEIN"/>
    <property type="match status" value="1"/>
</dbReference>
<evidence type="ECO:0000313" key="9">
    <source>
        <dbReference type="EMBL" id="KAJ8610283.1"/>
    </source>
</evidence>
<dbReference type="GO" id="GO:0006886">
    <property type="term" value="P:intracellular protein transport"/>
    <property type="evidence" value="ECO:0007669"/>
    <property type="project" value="InterPro"/>
</dbReference>
<dbReference type="SUPFAM" id="SSF82919">
    <property type="entry name" value="Zn-finger domain of Sec23/24"/>
    <property type="match status" value="1"/>
</dbReference>
<dbReference type="GO" id="GO:0030127">
    <property type="term" value="C:COPII vesicle coat"/>
    <property type="evidence" value="ECO:0007669"/>
    <property type="project" value="InterPro"/>
</dbReference>
<dbReference type="GO" id="GO:0008270">
    <property type="term" value="F:zinc ion binding"/>
    <property type="evidence" value="ECO:0007669"/>
    <property type="project" value="InterPro"/>
</dbReference>
<name>A0AAD7UKG0_9STRA</name>
<dbReference type="SUPFAM" id="SSF81811">
    <property type="entry name" value="Helical domain of Sec23/24"/>
    <property type="match status" value="1"/>
</dbReference>
<organism evidence="9 10">
    <name type="scientific">Chrysophaeum taylorii</name>
    <dbReference type="NCBI Taxonomy" id="2483200"/>
    <lineage>
        <taxon>Eukaryota</taxon>
        <taxon>Sar</taxon>
        <taxon>Stramenopiles</taxon>
        <taxon>Ochrophyta</taxon>
        <taxon>Pelagophyceae</taxon>
        <taxon>Pelagomonadales</taxon>
        <taxon>Pelagomonadaceae</taxon>
        <taxon>Chrysophaeum</taxon>
    </lineage>
</organism>
<evidence type="ECO:0008006" key="11">
    <source>
        <dbReference type="Google" id="ProtNLM"/>
    </source>
</evidence>